<feature type="domain" description="Transcription factor LuxR-like autoinducer-binding" evidence="4">
    <location>
        <begin position="32"/>
        <end position="135"/>
    </location>
</feature>
<dbReference type="STRING" id="1508389.SAMN05444003_0933"/>
<evidence type="ECO:0000256" key="2">
    <source>
        <dbReference type="ARBA" id="ARBA00023125"/>
    </source>
</evidence>
<dbReference type="SUPFAM" id="SSF75516">
    <property type="entry name" value="Pheromone-binding domain of LuxR-like quorum-sensing transcription factors"/>
    <property type="match status" value="1"/>
</dbReference>
<keyword evidence="2" id="KW-0238">DNA-binding</keyword>
<gene>
    <name evidence="5" type="ORF">SAMN05444003_0933</name>
</gene>
<keyword evidence="1" id="KW-0805">Transcription regulation</keyword>
<dbReference type="Pfam" id="PF03472">
    <property type="entry name" value="Autoind_bind"/>
    <property type="match status" value="1"/>
</dbReference>
<accession>A0A1M5MPP5</accession>
<dbReference type="InterPro" id="IPR005143">
    <property type="entry name" value="TF_LuxR_autoind-bd_dom"/>
</dbReference>
<name>A0A1M5MPP5_9RHOB</name>
<evidence type="ECO:0000259" key="4">
    <source>
        <dbReference type="Pfam" id="PF03472"/>
    </source>
</evidence>
<dbReference type="AlphaFoldDB" id="A0A1M5MPP5"/>
<organism evidence="5 6">
    <name type="scientific">Cognatiyoonia sediminum</name>
    <dbReference type="NCBI Taxonomy" id="1508389"/>
    <lineage>
        <taxon>Bacteria</taxon>
        <taxon>Pseudomonadati</taxon>
        <taxon>Pseudomonadota</taxon>
        <taxon>Alphaproteobacteria</taxon>
        <taxon>Rhodobacterales</taxon>
        <taxon>Paracoccaceae</taxon>
        <taxon>Cognatiyoonia</taxon>
    </lineage>
</organism>
<evidence type="ECO:0000313" key="5">
    <source>
        <dbReference type="EMBL" id="SHG79042.1"/>
    </source>
</evidence>
<keyword evidence="6" id="KW-1185">Reference proteome</keyword>
<evidence type="ECO:0000313" key="6">
    <source>
        <dbReference type="Proteomes" id="UP000184074"/>
    </source>
</evidence>
<evidence type="ECO:0000256" key="1">
    <source>
        <dbReference type="ARBA" id="ARBA00023015"/>
    </source>
</evidence>
<dbReference type="GO" id="GO:0003677">
    <property type="term" value="F:DNA binding"/>
    <property type="evidence" value="ECO:0007669"/>
    <property type="project" value="UniProtKB-KW"/>
</dbReference>
<protein>
    <submittedName>
        <fullName evidence="5">LuxR family transcriptional regulator</fullName>
    </submittedName>
</protein>
<dbReference type="InterPro" id="IPR036693">
    <property type="entry name" value="TF_LuxR_autoind-bd_dom_sf"/>
</dbReference>
<keyword evidence="3" id="KW-0804">Transcription</keyword>
<dbReference type="RefSeq" id="WP_131802764.1">
    <property type="nucleotide sequence ID" value="NZ_FQXB01000001.1"/>
</dbReference>
<dbReference type="OrthoDB" id="7826109at2"/>
<sequence>MSKDVKFCSELEELSEKASKGFALAFQIRLTTPSYLFQSYSQEWNKHYSENGLLMQDPTVMWGFENQGTIRWSDLVHLDEKGVIASAADFGMKFGMTWAIANDDSRSIGSFARSDREFSDEEMSELLAIVQTIHNATLSLTPLSTNDLQALTSRGYLISQNLN</sequence>
<dbReference type="EMBL" id="FQXB01000001">
    <property type="protein sequence ID" value="SHG79042.1"/>
    <property type="molecule type" value="Genomic_DNA"/>
</dbReference>
<evidence type="ECO:0000256" key="3">
    <source>
        <dbReference type="ARBA" id="ARBA00023163"/>
    </source>
</evidence>
<proteinExistence type="predicted"/>
<dbReference type="Proteomes" id="UP000184074">
    <property type="component" value="Unassembled WGS sequence"/>
</dbReference>
<dbReference type="Gene3D" id="3.30.450.80">
    <property type="entry name" value="Transcription factor LuxR-like, autoinducer-binding domain"/>
    <property type="match status" value="1"/>
</dbReference>
<reference evidence="5 6" key="1">
    <citation type="submission" date="2016-11" db="EMBL/GenBank/DDBJ databases">
        <authorList>
            <person name="Jaros S."/>
            <person name="Januszkiewicz K."/>
            <person name="Wedrychowicz H."/>
        </authorList>
    </citation>
    <scope>NUCLEOTIDE SEQUENCE [LARGE SCALE GENOMIC DNA]</scope>
    <source>
        <strain evidence="5 6">DSM 28715</strain>
    </source>
</reference>